<organism evidence="2 3">
    <name type="scientific">Actinomadura pelletieri DSM 43383</name>
    <dbReference type="NCBI Taxonomy" id="1120940"/>
    <lineage>
        <taxon>Bacteria</taxon>
        <taxon>Bacillati</taxon>
        <taxon>Actinomycetota</taxon>
        <taxon>Actinomycetes</taxon>
        <taxon>Streptosporangiales</taxon>
        <taxon>Thermomonosporaceae</taxon>
        <taxon>Actinomadura</taxon>
    </lineage>
</organism>
<dbReference type="Proteomes" id="UP000274601">
    <property type="component" value="Unassembled WGS sequence"/>
</dbReference>
<proteinExistence type="predicted"/>
<sequence length="558" mass="58607">MSTSIDPFELEIISEHVSATADEMFITTTRTAQSAMIYEVLDFSVGVTDATGRLVTQGNGLTILLRIFGEQVRDTLRMYGADGLTDGDIVMTNDPYGPGGSHLNDMTLVMPVFVDGEIVAFTCNQAHWADVGGKDPGSVSVDATDIFQEGLQLPRVKIFKAGVLDDELARILQSNSRLPQVALGDLHAQAASVKVGAQRIKEICARHGVEAFRAAVARGIETTDAQVGAALAAIPAGTYRAEDKLVFAGREAVVKVAVTLDGERLVCDFAGTDPQIDGTPVNCGPAGLLAAASVVFKALAGADAKVNEGIFQRLDVRCPSGTVFTTTPPHALSIYFQGVALAADLIWRALAPVVPERLPAGHYLDAGIVIIAGPADGPGGMFIMNEPNPGGWGAGQGADGQRGLVAIHGGDSLNIPVEVVEQRYPVRIGRYALDTCEAGAGQWRGGEGVVREYEVLTDWAMIASLGNNRDGAPWGLRGGADGTRSRCEVLRLDGTVETHFESTKVHLHRGDLARIVTGTGGGWGDPASRAAGDLAADVRDGFVSEREAADLYGAPRGA</sequence>
<accession>A0A495QL45</accession>
<dbReference type="PANTHER" id="PTHR11365:SF23">
    <property type="entry name" value="HYPOTHETICAL 5-OXOPROLINASE (EUROFUNG)-RELATED"/>
    <property type="match status" value="1"/>
</dbReference>
<dbReference type="GO" id="GO:0006749">
    <property type="term" value="P:glutathione metabolic process"/>
    <property type="evidence" value="ECO:0007669"/>
    <property type="project" value="TreeGrafter"/>
</dbReference>
<dbReference type="GO" id="GO:0017168">
    <property type="term" value="F:5-oxoprolinase (ATP-hydrolyzing) activity"/>
    <property type="evidence" value="ECO:0007669"/>
    <property type="project" value="TreeGrafter"/>
</dbReference>
<dbReference type="InterPro" id="IPR003692">
    <property type="entry name" value="Hydantoinase_B"/>
</dbReference>
<dbReference type="OrthoDB" id="102473at2"/>
<keyword evidence="3" id="KW-1185">Reference proteome</keyword>
<reference evidence="2 3" key="1">
    <citation type="submission" date="2018-10" db="EMBL/GenBank/DDBJ databases">
        <title>Genomic Encyclopedia of Archaeal and Bacterial Type Strains, Phase II (KMG-II): from individual species to whole genera.</title>
        <authorList>
            <person name="Goeker M."/>
        </authorList>
    </citation>
    <scope>NUCLEOTIDE SEQUENCE [LARGE SCALE GENOMIC DNA]</scope>
    <source>
        <strain evidence="2 3">DSM 43383</strain>
    </source>
</reference>
<name>A0A495QL45_9ACTN</name>
<dbReference type="EMBL" id="RBWU01000004">
    <property type="protein sequence ID" value="RKS73151.1"/>
    <property type="molecule type" value="Genomic_DNA"/>
</dbReference>
<dbReference type="RefSeq" id="WP_121435706.1">
    <property type="nucleotide sequence ID" value="NZ_RBWU01000004.1"/>
</dbReference>
<evidence type="ECO:0000313" key="3">
    <source>
        <dbReference type="Proteomes" id="UP000274601"/>
    </source>
</evidence>
<dbReference type="PANTHER" id="PTHR11365">
    <property type="entry name" value="5-OXOPROLINASE RELATED"/>
    <property type="match status" value="1"/>
</dbReference>
<dbReference type="Pfam" id="PF02538">
    <property type="entry name" value="Hydantoinase_B"/>
    <property type="match status" value="1"/>
</dbReference>
<evidence type="ECO:0000313" key="2">
    <source>
        <dbReference type="EMBL" id="RKS73151.1"/>
    </source>
</evidence>
<dbReference type="InterPro" id="IPR045079">
    <property type="entry name" value="Oxoprolinase-like"/>
</dbReference>
<evidence type="ECO:0000259" key="1">
    <source>
        <dbReference type="Pfam" id="PF02538"/>
    </source>
</evidence>
<dbReference type="AlphaFoldDB" id="A0A495QL45"/>
<protein>
    <submittedName>
        <fullName evidence="2">N-methylhydantoinase B</fullName>
    </submittedName>
</protein>
<feature type="domain" description="Hydantoinase B/oxoprolinase" evidence="1">
    <location>
        <begin position="6"/>
        <end position="526"/>
    </location>
</feature>
<dbReference type="GO" id="GO:0005829">
    <property type="term" value="C:cytosol"/>
    <property type="evidence" value="ECO:0007669"/>
    <property type="project" value="TreeGrafter"/>
</dbReference>
<comment type="caution">
    <text evidence="2">The sequence shown here is derived from an EMBL/GenBank/DDBJ whole genome shotgun (WGS) entry which is preliminary data.</text>
</comment>
<gene>
    <name evidence="2" type="ORF">BZB76_3835</name>
</gene>